<proteinExistence type="inferred from homology"/>
<keyword evidence="8" id="KW-1185">Reference proteome</keyword>
<dbReference type="InterPro" id="IPR014795">
    <property type="entry name" value="TacA_1-like"/>
</dbReference>
<dbReference type="AlphaFoldDB" id="A0A1I3BGE2"/>
<dbReference type="PANTHER" id="PTHR35401:SF1">
    <property type="entry name" value="CYTOPLASMIC PROTEIN"/>
    <property type="match status" value="1"/>
</dbReference>
<name>A0A1I3BGE2_9PLAN</name>
<evidence type="ECO:0000256" key="2">
    <source>
        <dbReference type="ARBA" id="ARBA00022649"/>
    </source>
</evidence>
<evidence type="ECO:0000256" key="6">
    <source>
        <dbReference type="ARBA" id="ARBA00049988"/>
    </source>
</evidence>
<keyword evidence="1" id="KW-0678">Repressor</keyword>
<organism evidence="7 8">
    <name type="scientific">Planctomicrobium piriforme</name>
    <dbReference type="NCBI Taxonomy" id="1576369"/>
    <lineage>
        <taxon>Bacteria</taxon>
        <taxon>Pseudomonadati</taxon>
        <taxon>Planctomycetota</taxon>
        <taxon>Planctomycetia</taxon>
        <taxon>Planctomycetales</taxon>
        <taxon>Planctomycetaceae</taxon>
        <taxon>Planctomicrobium</taxon>
    </lineage>
</organism>
<keyword evidence="2" id="KW-1277">Toxin-antitoxin system</keyword>
<evidence type="ECO:0000313" key="8">
    <source>
        <dbReference type="Proteomes" id="UP000199518"/>
    </source>
</evidence>
<dbReference type="OrthoDB" id="559702at2"/>
<dbReference type="STRING" id="1576369.SAMN05421753_101440"/>
<dbReference type="GO" id="GO:0006355">
    <property type="term" value="P:regulation of DNA-templated transcription"/>
    <property type="evidence" value="ECO:0007669"/>
    <property type="project" value="InterPro"/>
</dbReference>
<evidence type="ECO:0000256" key="3">
    <source>
        <dbReference type="ARBA" id="ARBA00023015"/>
    </source>
</evidence>
<dbReference type="Pfam" id="PF08681">
    <property type="entry name" value="TacA1"/>
    <property type="match status" value="1"/>
</dbReference>
<protein>
    <submittedName>
        <fullName evidence="7">Uncharacterized conserved protein, DUF1778 family</fullName>
    </submittedName>
</protein>
<dbReference type="Proteomes" id="UP000199518">
    <property type="component" value="Unassembled WGS sequence"/>
</dbReference>
<dbReference type="Gene3D" id="1.20.5.780">
    <property type="entry name" value="Single helix bin"/>
    <property type="match status" value="1"/>
</dbReference>
<gene>
    <name evidence="7" type="ORF">SAMN05421753_101440</name>
</gene>
<evidence type="ECO:0000313" key="7">
    <source>
        <dbReference type="EMBL" id="SFH61343.1"/>
    </source>
</evidence>
<keyword evidence="3" id="KW-0805">Transcription regulation</keyword>
<comment type="similarity">
    <text evidence="6">Belongs to the TacA antitoxin family.</text>
</comment>
<dbReference type="GO" id="GO:0003677">
    <property type="term" value="F:DNA binding"/>
    <property type="evidence" value="ECO:0007669"/>
    <property type="project" value="UniProtKB-KW"/>
</dbReference>
<dbReference type="InterPro" id="IPR010985">
    <property type="entry name" value="Ribbon_hlx_hlx"/>
</dbReference>
<evidence type="ECO:0000256" key="5">
    <source>
        <dbReference type="ARBA" id="ARBA00023163"/>
    </source>
</evidence>
<dbReference type="EMBL" id="FOQD01000001">
    <property type="protein sequence ID" value="SFH61343.1"/>
    <property type="molecule type" value="Genomic_DNA"/>
</dbReference>
<keyword evidence="5" id="KW-0804">Transcription</keyword>
<reference evidence="8" key="1">
    <citation type="submission" date="2016-10" db="EMBL/GenBank/DDBJ databases">
        <authorList>
            <person name="Varghese N."/>
            <person name="Submissions S."/>
        </authorList>
    </citation>
    <scope>NUCLEOTIDE SEQUENCE [LARGE SCALE GENOMIC DNA]</scope>
    <source>
        <strain evidence="8">DSM 26348</strain>
    </source>
</reference>
<dbReference type="PANTHER" id="PTHR35401">
    <property type="entry name" value="COPG FAMILY HELIX-TURN-HELIX PROTEIN-RELATED-RELATED"/>
    <property type="match status" value="1"/>
</dbReference>
<evidence type="ECO:0000256" key="1">
    <source>
        <dbReference type="ARBA" id="ARBA00022491"/>
    </source>
</evidence>
<dbReference type="SUPFAM" id="SSF47598">
    <property type="entry name" value="Ribbon-helix-helix"/>
    <property type="match status" value="1"/>
</dbReference>
<accession>A0A1I3BGE2</accession>
<evidence type="ECO:0000256" key="4">
    <source>
        <dbReference type="ARBA" id="ARBA00023125"/>
    </source>
</evidence>
<keyword evidence="4" id="KW-0238">DNA-binding</keyword>
<sequence>MASKSETQPAKTSVMNLRIQPSARDLIDRAAQAAGKNRTDFVIEAARREAEAVLLDRRLFSLSGEAFKAFTAALDKPPAKNPQLKRLLGTTAPWER</sequence>
<dbReference type="RefSeq" id="WP_092047517.1">
    <property type="nucleotide sequence ID" value="NZ_FOQD01000001.1"/>
</dbReference>